<evidence type="ECO:0000256" key="4">
    <source>
        <dbReference type="ARBA" id="ARBA00023002"/>
    </source>
</evidence>
<keyword evidence="5" id="KW-0521">NADP</keyword>
<dbReference type="InterPro" id="IPR029479">
    <property type="entry name" value="Nitroreductase"/>
</dbReference>
<evidence type="ECO:0000259" key="6">
    <source>
        <dbReference type="Pfam" id="PF00881"/>
    </source>
</evidence>
<dbReference type="EMBL" id="DVGK01000031">
    <property type="protein sequence ID" value="HIR12767.1"/>
    <property type="molecule type" value="Genomic_DNA"/>
</dbReference>
<dbReference type="GO" id="GO:0016491">
    <property type="term" value="F:oxidoreductase activity"/>
    <property type="evidence" value="ECO:0007669"/>
    <property type="project" value="UniProtKB-UniRule"/>
</dbReference>
<keyword evidence="4 5" id="KW-0560">Oxidoreductase</keyword>
<dbReference type="InterPro" id="IPR016446">
    <property type="entry name" value="Flavin_OxRdtase_Frp"/>
</dbReference>
<dbReference type="SUPFAM" id="SSF55469">
    <property type="entry name" value="FMN-dependent nitroreductase-like"/>
    <property type="match status" value="1"/>
</dbReference>
<dbReference type="Gene3D" id="3.40.109.10">
    <property type="entry name" value="NADH Oxidase"/>
    <property type="match status" value="1"/>
</dbReference>
<evidence type="ECO:0000256" key="2">
    <source>
        <dbReference type="ARBA" id="ARBA00022630"/>
    </source>
</evidence>
<dbReference type="InterPro" id="IPR000415">
    <property type="entry name" value="Nitroreductase-like"/>
</dbReference>
<reference evidence="7" key="2">
    <citation type="journal article" date="2021" name="PeerJ">
        <title>Extensive microbial diversity within the chicken gut microbiome revealed by metagenomics and culture.</title>
        <authorList>
            <person name="Gilroy R."/>
            <person name="Ravi A."/>
            <person name="Getino M."/>
            <person name="Pursley I."/>
            <person name="Horton D.L."/>
            <person name="Alikhan N.F."/>
            <person name="Baker D."/>
            <person name="Gharbi K."/>
            <person name="Hall N."/>
            <person name="Watson M."/>
            <person name="Adriaenssens E.M."/>
            <person name="Foster-Nyarko E."/>
            <person name="Jarju S."/>
            <person name="Secka A."/>
            <person name="Antonio M."/>
            <person name="Oren A."/>
            <person name="Chaudhuri R.R."/>
            <person name="La Ragione R."/>
            <person name="Hildebrand F."/>
            <person name="Pallen M.J."/>
        </authorList>
    </citation>
    <scope>NUCLEOTIDE SEQUENCE</scope>
    <source>
        <strain evidence="7">ChiSjej4B22-8148</strain>
    </source>
</reference>
<reference evidence="7" key="1">
    <citation type="submission" date="2020-10" db="EMBL/GenBank/DDBJ databases">
        <authorList>
            <person name="Gilroy R."/>
        </authorList>
    </citation>
    <scope>NUCLEOTIDE SEQUENCE</scope>
    <source>
        <strain evidence="7">ChiSjej4B22-8148</strain>
    </source>
</reference>
<gene>
    <name evidence="7" type="ORF">IAB31_02445</name>
</gene>
<evidence type="ECO:0000256" key="1">
    <source>
        <dbReference type="ARBA" id="ARBA00008366"/>
    </source>
</evidence>
<dbReference type="PANTHER" id="PTHR43425">
    <property type="entry name" value="OXYGEN-INSENSITIVE NADPH NITROREDUCTASE"/>
    <property type="match status" value="1"/>
</dbReference>
<protein>
    <submittedName>
        <fullName evidence="7">Nitroreductase family protein</fullName>
    </submittedName>
</protein>
<sequence>MNEILQSLYERKSVRVFEEREIPREEKDMILKAAVMAPTAGNQQLYTILDITDPALKEKLSETCDHQPFIARAKMVLVFCADCQRWLDIYRLAGCSPRKPGPGDLMLAVSDALIAAQNAVCAAQSLGIGSCYIGDIMENCETHRELLHLPELVFPAAMVVFGYPTRQQQERTKPERAFMDTVVHSDGYRKLNERELKRFMEQNLAGKDFASWVQAFHKRKYDSDFAREMNRSVKEYLKSF</sequence>
<feature type="domain" description="Nitroreductase" evidence="6">
    <location>
        <begin position="9"/>
        <end position="163"/>
    </location>
</feature>
<dbReference type="Pfam" id="PF00881">
    <property type="entry name" value="Nitroreductase"/>
    <property type="match status" value="1"/>
</dbReference>
<evidence type="ECO:0000313" key="7">
    <source>
        <dbReference type="EMBL" id="HIR12767.1"/>
    </source>
</evidence>
<dbReference type="Proteomes" id="UP000886757">
    <property type="component" value="Unassembled WGS sequence"/>
</dbReference>
<organism evidence="7 8">
    <name type="scientific">Candidatus Choladousia intestinavium</name>
    <dbReference type="NCBI Taxonomy" id="2840727"/>
    <lineage>
        <taxon>Bacteria</taxon>
        <taxon>Bacillati</taxon>
        <taxon>Bacillota</taxon>
        <taxon>Clostridia</taxon>
        <taxon>Lachnospirales</taxon>
        <taxon>Lachnospiraceae</taxon>
        <taxon>Lachnospiraceae incertae sedis</taxon>
        <taxon>Candidatus Choladousia</taxon>
    </lineage>
</organism>
<evidence type="ECO:0000256" key="5">
    <source>
        <dbReference type="PIRNR" id="PIRNR005426"/>
    </source>
</evidence>
<keyword evidence="3 5" id="KW-0288">FMN</keyword>
<keyword evidence="2 5" id="KW-0285">Flavoprotein</keyword>
<proteinExistence type="inferred from homology"/>
<accession>A0A9D1AAP0</accession>
<evidence type="ECO:0000313" key="8">
    <source>
        <dbReference type="Proteomes" id="UP000886757"/>
    </source>
</evidence>
<comment type="caution">
    <text evidence="7">The sequence shown here is derived from an EMBL/GenBank/DDBJ whole genome shotgun (WGS) entry which is preliminary data.</text>
</comment>
<dbReference type="PIRSF" id="PIRSF005426">
    <property type="entry name" value="Frp"/>
    <property type="match status" value="1"/>
</dbReference>
<dbReference type="AlphaFoldDB" id="A0A9D1AAP0"/>
<name>A0A9D1AAP0_9FIRM</name>
<dbReference type="PANTHER" id="PTHR43425:SF2">
    <property type="entry name" value="OXYGEN-INSENSITIVE NADPH NITROREDUCTASE"/>
    <property type="match status" value="1"/>
</dbReference>
<evidence type="ECO:0000256" key="3">
    <source>
        <dbReference type="ARBA" id="ARBA00022643"/>
    </source>
</evidence>
<comment type="similarity">
    <text evidence="1 5">Belongs to the flavin oxidoreductase frp family.</text>
</comment>